<dbReference type="Gene3D" id="3.90.1170.30">
    <property type="entry name" value="Pyrimidine nucleoside phosphorylase-like, C-terminal domain"/>
    <property type="match status" value="1"/>
</dbReference>
<dbReference type="PIRSF" id="PIRSF000478">
    <property type="entry name" value="TP_PyNP"/>
    <property type="match status" value="1"/>
</dbReference>
<dbReference type="NCBIfam" id="TIGR02644">
    <property type="entry name" value="Y_phosphoryl"/>
    <property type="match status" value="1"/>
</dbReference>
<reference evidence="10" key="1">
    <citation type="submission" date="2025-08" db="UniProtKB">
        <authorList>
            <consortium name="RefSeq"/>
        </authorList>
    </citation>
    <scope>IDENTIFICATION</scope>
</reference>
<dbReference type="KEGG" id="osn:115229996"/>
<dbReference type="InterPro" id="IPR013102">
    <property type="entry name" value="PYNP_C"/>
</dbReference>
<dbReference type="NCBIfam" id="NF004490">
    <property type="entry name" value="PRK05820.1"/>
    <property type="match status" value="1"/>
</dbReference>
<feature type="domain" description="Pyrimidine nucleoside phosphorylase C-terminal" evidence="8">
    <location>
        <begin position="362"/>
        <end position="419"/>
    </location>
</feature>
<evidence type="ECO:0000313" key="9">
    <source>
        <dbReference type="Proteomes" id="UP000515154"/>
    </source>
</evidence>
<dbReference type="GO" id="GO:0009032">
    <property type="term" value="F:thymidine phosphorylase activity"/>
    <property type="evidence" value="ECO:0007669"/>
    <property type="project" value="UniProtKB-UniRule"/>
</dbReference>
<gene>
    <name evidence="10" type="primary">LOC115229996</name>
</gene>
<dbReference type="FunFam" id="3.40.1030.10:FF:000003">
    <property type="entry name" value="Pyrimidine-nucleoside phosphorylase"/>
    <property type="match status" value="1"/>
</dbReference>
<evidence type="ECO:0000256" key="3">
    <source>
        <dbReference type="ARBA" id="ARBA00022676"/>
    </source>
</evidence>
<dbReference type="AlphaFoldDB" id="A0A6P7TUW4"/>
<evidence type="ECO:0000256" key="5">
    <source>
        <dbReference type="PIRNR" id="PIRNR000478"/>
    </source>
</evidence>
<proteinExistence type="inferred from homology"/>
<dbReference type="PANTHER" id="PTHR10515:SF0">
    <property type="entry name" value="THYMIDINE PHOSPHORYLASE"/>
    <property type="match status" value="1"/>
</dbReference>
<dbReference type="SUPFAM" id="SSF52418">
    <property type="entry name" value="Nucleoside phosphorylase/phosphoribosyltransferase catalytic domain"/>
    <property type="match status" value="1"/>
</dbReference>
<dbReference type="Pfam" id="PF00591">
    <property type="entry name" value="Glycos_transf_3"/>
    <property type="match status" value="1"/>
</dbReference>
<accession>A0A6P7TUW4</accession>
<comment type="catalytic activity">
    <reaction evidence="5">
        <text>thymidine + phosphate = 2-deoxy-alpha-D-ribose 1-phosphate + thymine</text>
        <dbReference type="Rhea" id="RHEA:16037"/>
        <dbReference type="ChEBI" id="CHEBI:17748"/>
        <dbReference type="ChEBI" id="CHEBI:17821"/>
        <dbReference type="ChEBI" id="CHEBI:43474"/>
        <dbReference type="ChEBI" id="CHEBI:57259"/>
        <dbReference type="EC" id="2.4.2.4"/>
    </reaction>
</comment>
<dbReference type="Gene3D" id="1.20.970.10">
    <property type="entry name" value="Transferase, Pyrimidine Nucleoside Phosphorylase, Chain C"/>
    <property type="match status" value="1"/>
</dbReference>
<dbReference type="InterPro" id="IPR000053">
    <property type="entry name" value="Thymidine/pyrmidine_PPase"/>
</dbReference>
<dbReference type="InterPro" id="IPR017459">
    <property type="entry name" value="Glycosyl_Trfase_fam3_N_dom"/>
</dbReference>
<evidence type="ECO:0000259" key="6">
    <source>
        <dbReference type="Pfam" id="PF00591"/>
    </source>
</evidence>
<dbReference type="SUPFAM" id="SSF47648">
    <property type="entry name" value="Nucleoside phosphorylase/phosphoribosyltransferase N-terminal domain"/>
    <property type="match status" value="1"/>
</dbReference>
<comment type="function">
    <text evidence="5">Catalyzes the reversible phosphorolysis of thymidine. The produced molecules are then utilized as carbon and energy sources or in the rescue of pyrimidine bases for nucleotide synthesis.</text>
</comment>
<feature type="domain" description="Glycosyl transferase family 3 N-terminal" evidence="7">
    <location>
        <begin position="8"/>
        <end position="70"/>
    </location>
</feature>
<dbReference type="Pfam" id="PF07831">
    <property type="entry name" value="PYNP_C"/>
    <property type="match status" value="1"/>
</dbReference>
<comment type="pathway">
    <text evidence="5">Pyrimidine metabolism; dTMP biosynthesis via salvage pathway; dTMP from thymine: step 1/2.</text>
</comment>
<dbReference type="GO" id="GO:0006206">
    <property type="term" value="P:pyrimidine nucleobase metabolic process"/>
    <property type="evidence" value="ECO:0007669"/>
    <property type="project" value="InterPro"/>
</dbReference>
<dbReference type="InterPro" id="IPR000312">
    <property type="entry name" value="Glycosyl_Trfase_fam3"/>
</dbReference>
<comment type="similarity">
    <text evidence="1 5">Belongs to the thymidine/pyrimidine-nucleoside phosphorylase family.</text>
</comment>
<organism evidence="9 10">
    <name type="scientific">Octopus sinensis</name>
    <name type="common">East Asian common octopus</name>
    <dbReference type="NCBI Taxonomy" id="2607531"/>
    <lineage>
        <taxon>Eukaryota</taxon>
        <taxon>Metazoa</taxon>
        <taxon>Spiralia</taxon>
        <taxon>Lophotrochozoa</taxon>
        <taxon>Mollusca</taxon>
        <taxon>Cephalopoda</taxon>
        <taxon>Coleoidea</taxon>
        <taxon>Octopodiformes</taxon>
        <taxon>Octopoda</taxon>
        <taxon>Incirrata</taxon>
        <taxon>Octopodidae</taxon>
        <taxon>Octopus</taxon>
    </lineage>
</organism>
<dbReference type="GO" id="GO:0006213">
    <property type="term" value="P:pyrimidine nucleoside metabolic process"/>
    <property type="evidence" value="ECO:0007669"/>
    <property type="project" value="UniProtKB-UniRule"/>
</dbReference>
<evidence type="ECO:0000256" key="4">
    <source>
        <dbReference type="ARBA" id="ARBA00022679"/>
    </source>
</evidence>
<feature type="domain" description="Glycosyl transferase family 3" evidence="6">
    <location>
        <begin position="83"/>
        <end position="312"/>
    </location>
</feature>
<dbReference type="InterPro" id="IPR018090">
    <property type="entry name" value="Pyrmidine_PPas_bac/euk"/>
</dbReference>
<evidence type="ECO:0000256" key="1">
    <source>
        <dbReference type="ARBA" id="ARBA00006915"/>
    </source>
</evidence>
<dbReference type="Pfam" id="PF02885">
    <property type="entry name" value="Glycos_trans_3N"/>
    <property type="match status" value="1"/>
</dbReference>
<dbReference type="UniPathway" id="UPA00578">
    <property type="reaction ID" value="UER00638"/>
</dbReference>
<dbReference type="InterPro" id="IPR035902">
    <property type="entry name" value="Nuc_phospho_transferase"/>
</dbReference>
<dbReference type="GO" id="GO:0004645">
    <property type="term" value="F:1,4-alpha-oligoglucan phosphorylase activity"/>
    <property type="evidence" value="ECO:0007669"/>
    <property type="project" value="InterPro"/>
</dbReference>
<dbReference type="InterPro" id="IPR036320">
    <property type="entry name" value="Glycosyl_Trfase_fam3_N_dom_sf"/>
</dbReference>
<name>A0A6P7TUW4_9MOLL</name>
<evidence type="ECO:0000259" key="7">
    <source>
        <dbReference type="Pfam" id="PF02885"/>
    </source>
</evidence>
<protein>
    <recommendedName>
        <fullName evidence="5">Thymidine phosphorylase</fullName>
        <shortName evidence="5">TP</shortName>
        <ecNumber evidence="5">2.4.2.4</ecNumber>
    </recommendedName>
    <alternativeName>
        <fullName evidence="5">TdRPase</fullName>
    </alternativeName>
</protein>
<dbReference type="InterPro" id="IPR036566">
    <property type="entry name" value="PYNP-like_C_sf"/>
</dbReference>
<dbReference type="Gene3D" id="3.40.1030.10">
    <property type="entry name" value="Nucleoside phosphorylase/phosphoribosyltransferase catalytic domain"/>
    <property type="match status" value="1"/>
</dbReference>
<dbReference type="GO" id="GO:0005829">
    <property type="term" value="C:cytosol"/>
    <property type="evidence" value="ECO:0007669"/>
    <property type="project" value="TreeGrafter"/>
</dbReference>
<keyword evidence="3 5" id="KW-0328">Glycosyltransferase</keyword>
<evidence type="ECO:0000259" key="8">
    <source>
        <dbReference type="Pfam" id="PF07831"/>
    </source>
</evidence>
<dbReference type="RefSeq" id="XP_029656109.1">
    <property type="nucleotide sequence ID" value="XM_029800249.2"/>
</dbReference>
<evidence type="ECO:0000256" key="2">
    <source>
        <dbReference type="ARBA" id="ARBA00011738"/>
    </source>
</evidence>
<keyword evidence="4 5" id="KW-0808">Transferase</keyword>
<dbReference type="PANTHER" id="PTHR10515">
    <property type="entry name" value="THYMIDINE PHOSPHORYLASE"/>
    <property type="match status" value="1"/>
</dbReference>
<sequence length="457" mass="49869">MSTKEISNIILKKSSGGRLSSHEIQLFVKDLSTENYVTKAQIGALLMAIYLKGIDVDETSFLTDAMISSGSRLSWDPNWKDCLVDKHSTGGIGDKISLVLAPALAACGMKVPMMSGRSLGHTGGTLNKLESIPGFSVNQSKENCRRILNDVGCCIMSQTIDLAPADKILYQSRDQTNTVSEMGLITGSIISKKGVEGINGLILDVKYGKAAFMTTEEKAKQLAERMVETSCKLGIKTRAVLTKMDNPLGKMASNGTLEIIESVQCLKGNGPKDIMELVTHQGAHLLLMMNKVESLEEGLKRMQGSINDGTALKKLQEMMVAQGVENTIAHQLCQSEDTWQMFTEQNRTAKYITEFKADKDGYVQAIDALCCGKVIVKLGAMEVKEVEDYGIGMEFCVTVGDSVSKGQTWVKVHHNNCSDRELTDFSEEIQSALTIGCDKVSEGDLKRIKEVIISKLS</sequence>
<keyword evidence="9" id="KW-1185">Reference proteome</keyword>
<dbReference type="EC" id="2.4.2.4" evidence="5"/>
<comment type="subunit">
    <text evidence="2 5">Homodimer.</text>
</comment>
<evidence type="ECO:0000313" key="10">
    <source>
        <dbReference type="RefSeq" id="XP_029656109.1"/>
    </source>
</evidence>
<dbReference type="Proteomes" id="UP000515154">
    <property type="component" value="Linkage group LG2"/>
</dbReference>
<dbReference type="SUPFAM" id="SSF54680">
    <property type="entry name" value="Pyrimidine nucleoside phosphorylase C-terminal domain"/>
    <property type="match status" value="1"/>
</dbReference>